<dbReference type="InterPro" id="IPR019619">
    <property type="entry name" value="DUF2490"/>
</dbReference>
<protein>
    <submittedName>
        <fullName evidence="2">DUF2490 domain-containing protein</fullName>
    </submittedName>
</protein>
<accession>A0A8T9Q4G0</accession>
<reference evidence="2" key="1">
    <citation type="submission" date="2022-04" db="EMBL/GenBank/DDBJ databases">
        <title>Hymenobacter sp. isolated from the air.</title>
        <authorList>
            <person name="Won M."/>
            <person name="Lee C.-M."/>
            <person name="Woen H.-Y."/>
            <person name="Kwon S.-W."/>
        </authorList>
    </citation>
    <scope>NUCLEOTIDE SEQUENCE</scope>
    <source>
        <strain evidence="2">5116S-3</strain>
    </source>
</reference>
<dbReference type="EMBL" id="CP095046">
    <property type="protein sequence ID" value="UOQ72387.1"/>
    <property type="molecule type" value="Genomic_DNA"/>
</dbReference>
<gene>
    <name evidence="2" type="ORF">MUN79_28260</name>
</gene>
<dbReference type="RefSeq" id="WP_244675774.1">
    <property type="nucleotide sequence ID" value="NZ_CP095046.1"/>
</dbReference>
<dbReference type="Proteomes" id="UP000831796">
    <property type="component" value="Chromosome"/>
</dbReference>
<dbReference type="KEGG" id="hcu:MUN79_28260"/>
<evidence type="ECO:0000313" key="3">
    <source>
        <dbReference type="Proteomes" id="UP000831796"/>
    </source>
</evidence>
<organism evidence="2 3">
    <name type="scientific">Hymenobacter cellulosilyticus</name>
    <dbReference type="NCBI Taxonomy" id="2932248"/>
    <lineage>
        <taxon>Bacteria</taxon>
        <taxon>Pseudomonadati</taxon>
        <taxon>Bacteroidota</taxon>
        <taxon>Cytophagia</taxon>
        <taxon>Cytophagales</taxon>
        <taxon>Hymenobacteraceae</taxon>
        <taxon>Hymenobacter</taxon>
    </lineage>
</organism>
<sequence>MLVARAHILFFTALLLLAAVSGRAQSSTLGKSRPLSSAVWLTLTSDARLTDRWGSHLEAQWRQAKGAGSPHQNVLRLGITYHATGELQLSTGYALLLTTDNNDAPAAAQRPEHRAYQQVLLNDLQDRLQLQHRYRLEQRWIQQTEGAAPVYVNRIRYRLQLAYPLSGPVLKTGGAYVAASNELFLGFGRNVEHGIFDQNRAYAGLGYQAMKSLALEIGYQNQLASTNVGSFGSPHSVQVGLKFNPDFRPVALLAAVKEAGAK</sequence>
<dbReference type="SUPFAM" id="SSF56935">
    <property type="entry name" value="Porins"/>
    <property type="match status" value="1"/>
</dbReference>
<evidence type="ECO:0000256" key="1">
    <source>
        <dbReference type="SAM" id="SignalP"/>
    </source>
</evidence>
<evidence type="ECO:0000313" key="2">
    <source>
        <dbReference type="EMBL" id="UOQ72387.1"/>
    </source>
</evidence>
<keyword evidence="3" id="KW-1185">Reference proteome</keyword>
<feature type="signal peptide" evidence="1">
    <location>
        <begin position="1"/>
        <end position="26"/>
    </location>
</feature>
<dbReference type="AlphaFoldDB" id="A0A8T9Q4G0"/>
<feature type="chain" id="PRO_5035871457" evidence="1">
    <location>
        <begin position="27"/>
        <end position="262"/>
    </location>
</feature>
<proteinExistence type="predicted"/>
<name>A0A8T9Q4G0_9BACT</name>
<dbReference type="Pfam" id="PF10677">
    <property type="entry name" value="DUF2490"/>
    <property type="match status" value="1"/>
</dbReference>
<keyword evidence="1" id="KW-0732">Signal</keyword>